<sequence>MKPGRKWVILGVMAVLVIVLVIIVLAFLPSESPREAEARRLVAELRKPSRFRKWLAELGVVQPSGRRDPYYPHAIARELAALGQSAVPVCIRALRDDDSHVRYWVASALGQMDPVPSQAAPA</sequence>
<reference evidence="2" key="1">
    <citation type="journal article" date="2014" name="Front. Microbiol.">
        <title>High frequency of phylogenetically diverse reductive dehalogenase-homologous genes in deep subseafloor sedimentary metagenomes.</title>
        <authorList>
            <person name="Kawai M."/>
            <person name="Futagami T."/>
            <person name="Toyoda A."/>
            <person name="Takaki Y."/>
            <person name="Nishi S."/>
            <person name="Hori S."/>
            <person name="Arai W."/>
            <person name="Tsubouchi T."/>
            <person name="Morono Y."/>
            <person name="Uchiyama I."/>
            <person name="Ito T."/>
            <person name="Fujiyama A."/>
            <person name="Inagaki F."/>
            <person name="Takami H."/>
        </authorList>
    </citation>
    <scope>NUCLEOTIDE SEQUENCE</scope>
    <source>
        <strain evidence="2">Expedition CK06-06</strain>
    </source>
</reference>
<evidence type="ECO:0000256" key="1">
    <source>
        <dbReference type="SAM" id="Phobius"/>
    </source>
</evidence>
<dbReference type="Pfam" id="PF13646">
    <property type="entry name" value="HEAT_2"/>
    <property type="match status" value="1"/>
</dbReference>
<evidence type="ECO:0008006" key="3">
    <source>
        <dbReference type="Google" id="ProtNLM"/>
    </source>
</evidence>
<evidence type="ECO:0000313" key="2">
    <source>
        <dbReference type="EMBL" id="GAF97964.1"/>
    </source>
</evidence>
<name>X0TXJ3_9ZZZZ</name>
<keyword evidence="1" id="KW-1133">Transmembrane helix</keyword>
<dbReference type="SUPFAM" id="SSF48371">
    <property type="entry name" value="ARM repeat"/>
    <property type="match status" value="1"/>
</dbReference>
<feature type="transmembrane region" description="Helical" evidence="1">
    <location>
        <begin position="7"/>
        <end position="28"/>
    </location>
</feature>
<feature type="non-terminal residue" evidence="2">
    <location>
        <position position="122"/>
    </location>
</feature>
<dbReference type="AlphaFoldDB" id="X0TXJ3"/>
<gene>
    <name evidence="2" type="ORF">S01H1_28551</name>
</gene>
<organism evidence="2">
    <name type="scientific">marine sediment metagenome</name>
    <dbReference type="NCBI Taxonomy" id="412755"/>
    <lineage>
        <taxon>unclassified sequences</taxon>
        <taxon>metagenomes</taxon>
        <taxon>ecological metagenomes</taxon>
    </lineage>
</organism>
<proteinExistence type="predicted"/>
<comment type="caution">
    <text evidence="2">The sequence shown here is derived from an EMBL/GenBank/DDBJ whole genome shotgun (WGS) entry which is preliminary data.</text>
</comment>
<keyword evidence="1" id="KW-0812">Transmembrane</keyword>
<dbReference type="InterPro" id="IPR016024">
    <property type="entry name" value="ARM-type_fold"/>
</dbReference>
<dbReference type="Gene3D" id="1.25.10.10">
    <property type="entry name" value="Leucine-rich Repeat Variant"/>
    <property type="match status" value="1"/>
</dbReference>
<dbReference type="EMBL" id="BARS01017458">
    <property type="protein sequence ID" value="GAF97964.1"/>
    <property type="molecule type" value="Genomic_DNA"/>
</dbReference>
<dbReference type="InterPro" id="IPR011989">
    <property type="entry name" value="ARM-like"/>
</dbReference>
<protein>
    <recommendedName>
        <fullName evidence="3">HEAT repeat domain-containing protein</fullName>
    </recommendedName>
</protein>
<accession>X0TXJ3</accession>
<keyword evidence="1" id="KW-0472">Membrane</keyword>